<dbReference type="EMBL" id="BPWL01000004">
    <property type="protein sequence ID" value="GJJ09891.1"/>
    <property type="molecule type" value="Genomic_DNA"/>
</dbReference>
<comment type="caution">
    <text evidence="3">The sequence shown here is derived from an EMBL/GenBank/DDBJ whole genome shotgun (WGS) entry which is preliminary data.</text>
</comment>
<dbReference type="Gene3D" id="1.10.510.10">
    <property type="entry name" value="Transferase(Phosphotransferase) domain 1"/>
    <property type="match status" value="1"/>
</dbReference>
<dbReference type="Pfam" id="PF17667">
    <property type="entry name" value="Pkinase_fungal"/>
    <property type="match status" value="1"/>
</dbReference>
<protein>
    <recommendedName>
        <fullName evidence="2">Fungal-type protein kinase domain-containing protein</fullName>
    </recommendedName>
</protein>
<dbReference type="PANTHER" id="PTHR38248">
    <property type="entry name" value="FUNK1 6"/>
    <property type="match status" value="1"/>
</dbReference>
<evidence type="ECO:0000313" key="3">
    <source>
        <dbReference type="EMBL" id="GJJ09891.1"/>
    </source>
</evidence>
<feature type="region of interest" description="Disordered" evidence="1">
    <location>
        <begin position="1"/>
        <end position="29"/>
    </location>
</feature>
<reference evidence="3" key="1">
    <citation type="submission" date="2021-10" db="EMBL/GenBank/DDBJ databases">
        <title>De novo Genome Assembly of Clathrus columnatus (Basidiomycota, Fungi) Using Illumina and Nanopore Sequence Data.</title>
        <authorList>
            <person name="Ogiso-Tanaka E."/>
            <person name="Itagaki H."/>
            <person name="Hosoya T."/>
            <person name="Hosaka K."/>
        </authorList>
    </citation>
    <scope>NUCLEOTIDE SEQUENCE</scope>
    <source>
        <strain evidence="3">MO-923</strain>
    </source>
</reference>
<feature type="region of interest" description="Disordered" evidence="1">
    <location>
        <begin position="240"/>
        <end position="392"/>
    </location>
</feature>
<organism evidence="3 4">
    <name type="scientific">Clathrus columnatus</name>
    <dbReference type="NCBI Taxonomy" id="1419009"/>
    <lineage>
        <taxon>Eukaryota</taxon>
        <taxon>Fungi</taxon>
        <taxon>Dikarya</taxon>
        <taxon>Basidiomycota</taxon>
        <taxon>Agaricomycotina</taxon>
        <taxon>Agaricomycetes</taxon>
        <taxon>Phallomycetidae</taxon>
        <taxon>Phallales</taxon>
        <taxon>Clathraceae</taxon>
        <taxon>Clathrus</taxon>
    </lineage>
</organism>
<dbReference type="InterPro" id="IPR040976">
    <property type="entry name" value="Pkinase_fungal"/>
</dbReference>
<dbReference type="PANTHER" id="PTHR38248:SF2">
    <property type="entry name" value="FUNK1 11"/>
    <property type="match status" value="1"/>
</dbReference>
<dbReference type="AlphaFoldDB" id="A0AAV5ABN8"/>
<feature type="domain" description="Fungal-type protein kinase" evidence="2">
    <location>
        <begin position="417"/>
        <end position="725"/>
    </location>
</feature>
<evidence type="ECO:0000259" key="2">
    <source>
        <dbReference type="Pfam" id="PF17667"/>
    </source>
</evidence>
<name>A0AAV5ABN8_9AGAM</name>
<dbReference type="Proteomes" id="UP001050691">
    <property type="component" value="Unassembled WGS sequence"/>
</dbReference>
<evidence type="ECO:0000256" key="1">
    <source>
        <dbReference type="SAM" id="MobiDB-lite"/>
    </source>
</evidence>
<feature type="compositionally biased region" description="Polar residues" evidence="1">
    <location>
        <begin position="1"/>
        <end position="15"/>
    </location>
</feature>
<dbReference type="SUPFAM" id="SSF56112">
    <property type="entry name" value="Protein kinase-like (PK-like)"/>
    <property type="match status" value="1"/>
</dbReference>
<feature type="compositionally biased region" description="Low complexity" evidence="1">
    <location>
        <begin position="306"/>
        <end position="352"/>
    </location>
</feature>
<keyword evidence="4" id="KW-1185">Reference proteome</keyword>
<sequence>MQSGSDYKTPPQSGQHVPDDIDNTPPNHGTACIAEYQINTAVDHIKENVKEDVLNTVECETEIMLQAMLRIIAKKTDDSVENQKWAEAALEQCLKAARMFLNQSNPYTIQLRSAIKAYCDSIDEPGRYQGTVQVLNAIICHFRSKSNQVTLPTELQVQEEKLAAIFKVNDPKVIQPNPPKLRNSRKPDIIQLDWRTARVLNGDTCLSDTFEDTVHCANIKYKSDPKEQIEDDQKDIPAEYQSGRLTHENTKNMLRPPRSGLDVDLSSAPLQGKSTPAKPRRKSSMKFKTPARTSQFEGCPPPAWNTRSSTTTESSSPAPKSSTRAMSSPKTAASSTFASSSSAKGSASTTAPLFIAETELSSKTPSSERRKRGSDQVASEQSDSRKIPKMSKSLHPAVQSAIYAAERLSTGAWIKSAVGVVLLDSELYVVMHDRQSPLAARGFDFITNLPHFVVLTLIFQMLASCYWDSIAFPPTPEIQFALEGHSGTIRIRNRSFQFKTGEVSTLYVLNGRGTTGVPVIETSGLKTETELPLFLKMSWPETVRQQESTIIQKIQELGKERAVILDHTPNMLVFETLTVHSTLIIRTLLGLHRTDRDCSRILHCAVFEKLSPLTDLKGLEFWKAYWDIVTTHHTLWEKGIEHCDISVSNLMYRIKDKVPKGVLSDFDLSRLNISGKRKGTRANDRTGTIPFMAIDLLSPPTEKGTMRHLYRHDLESFAWVLFWVVSHYDEGKEIFRQPDLFANWHISANLTQEKKLAFLSKLELQSLPSWEPVEIAANLILIFWRRFYYEQIAAREWEDLRQHRGWVTMDENDRGVQPGDRGAQQEMNEDAELLRELVAFLARSHRGKKLPGDVIQCLPVGLTN</sequence>
<evidence type="ECO:0000313" key="4">
    <source>
        <dbReference type="Proteomes" id="UP001050691"/>
    </source>
</evidence>
<proteinExistence type="predicted"/>
<accession>A0AAV5ABN8</accession>
<gene>
    <name evidence="3" type="ORF">Clacol_004115</name>
</gene>
<dbReference type="InterPro" id="IPR011009">
    <property type="entry name" value="Kinase-like_dom_sf"/>
</dbReference>